<dbReference type="EMBL" id="JNFQ01000001">
    <property type="protein sequence ID" value="KFG76953.1"/>
    <property type="molecule type" value="Genomic_DNA"/>
</dbReference>
<protein>
    <recommendedName>
        <fullName evidence="1">Peptidoglycan binding-like domain-containing protein</fullName>
    </recommendedName>
</protein>
<dbReference type="InterPro" id="IPR036366">
    <property type="entry name" value="PGBDSf"/>
</dbReference>
<dbReference type="HOGENOM" id="CLU_137187_0_0_11"/>
<evidence type="ECO:0000313" key="3">
    <source>
        <dbReference type="EMBL" id="KFG76953.1"/>
    </source>
</evidence>
<reference evidence="2 4" key="1">
    <citation type="submission" date="2014-05" db="EMBL/GenBank/DDBJ databases">
        <title>Complete genome sequence of the Streptomyces mutabilis TRM45540.</title>
        <authorList>
            <person name="Luo X."/>
            <person name="Zhang L."/>
        </authorList>
    </citation>
    <scope>NUCLEOTIDE SEQUENCE [LARGE SCALE GENOMIC DNA]</scope>
    <source>
        <strain evidence="2 4">TRM45540</strain>
    </source>
</reference>
<comment type="caution">
    <text evidence="2">The sequence shown here is derived from an EMBL/GenBank/DDBJ whole genome shotgun (WGS) entry which is preliminary data.</text>
</comment>
<dbReference type="InterPro" id="IPR036365">
    <property type="entry name" value="PGBD-like_sf"/>
</dbReference>
<feature type="domain" description="Peptidoglycan binding-like" evidence="1">
    <location>
        <begin position="50"/>
        <end position="105"/>
    </location>
</feature>
<dbReference type="AlphaFoldDB" id="A0A086MS40"/>
<proteinExistence type="predicted"/>
<dbReference type="Gene3D" id="1.10.101.10">
    <property type="entry name" value="PGBD-like superfamily/PGBD"/>
    <property type="match status" value="1"/>
</dbReference>
<dbReference type="InterPro" id="IPR002477">
    <property type="entry name" value="Peptidoglycan-bd-like"/>
</dbReference>
<keyword evidence="4" id="KW-1185">Reference proteome</keyword>
<sequence>MLFATAQPASAATTCNWVLKVSEGAWIPGYYNSSTGATSRTCYLNRGDNNQGVRQLQTTLNECYGRNLVEDGDFGPATETALRYAQDRAGTTVDGSYGPNTRKAILHQSTGSGCKRVA</sequence>
<dbReference type="EMBL" id="JNFQ01000006">
    <property type="protein sequence ID" value="KFG71708.1"/>
    <property type="molecule type" value="Genomic_DNA"/>
</dbReference>
<organism evidence="2 4">
    <name type="scientific">Streptomyces mutabilis</name>
    <dbReference type="NCBI Taxonomy" id="67332"/>
    <lineage>
        <taxon>Bacteria</taxon>
        <taxon>Bacillati</taxon>
        <taxon>Actinomycetota</taxon>
        <taxon>Actinomycetes</taxon>
        <taxon>Kitasatosporales</taxon>
        <taxon>Streptomycetaceae</taxon>
        <taxon>Streptomyces</taxon>
    </lineage>
</organism>
<evidence type="ECO:0000313" key="2">
    <source>
        <dbReference type="EMBL" id="KFG71708.1"/>
    </source>
</evidence>
<dbReference type="Pfam" id="PF01471">
    <property type="entry name" value="PG_binding_1"/>
    <property type="match status" value="1"/>
</dbReference>
<evidence type="ECO:0000313" key="4">
    <source>
        <dbReference type="Proteomes" id="UP000029095"/>
    </source>
</evidence>
<evidence type="ECO:0000259" key="1">
    <source>
        <dbReference type="Pfam" id="PF01471"/>
    </source>
</evidence>
<dbReference type="STRING" id="1915400.FM21_12995"/>
<name>A0A086MS40_9ACTN</name>
<accession>A0A086MS40</accession>
<gene>
    <name evidence="3" type="ORF">FM21_12995</name>
    <name evidence="2" type="ORF">FM21_33725</name>
</gene>
<dbReference type="SUPFAM" id="SSF47090">
    <property type="entry name" value="PGBD-like"/>
    <property type="match status" value="1"/>
</dbReference>
<dbReference type="Proteomes" id="UP000029095">
    <property type="component" value="Unassembled WGS sequence"/>
</dbReference>